<evidence type="ECO:0008006" key="3">
    <source>
        <dbReference type="Google" id="ProtNLM"/>
    </source>
</evidence>
<protein>
    <recommendedName>
        <fullName evidence="3">CdiI immunity protein domain-containing protein</fullName>
    </recommendedName>
</protein>
<reference evidence="1" key="1">
    <citation type="submission" date="2020-01" db="EMBL/GenBank/DDBJ databases">
        <authorList>
            <person name="Richard D."/>
        </authorList>
    </citation>
    <scope>NUCLEOTIDE SEQUENCE</scope>
    <source>
        <strain evidence="1">JP541</strain>
    </source>
</reference>
<evidence type="ECO:0000313" key="1">
    <source>
        <dbReference type="EMBL" id="MBD4336456.1"/>
    </source>
</evidence>
<name>A0A8I0GZF7_XANCI</name>
<accession>A0A8I0GZF7</accession>
<organism evidence="1 2">
    <name type="scientific">Xanthomonas citri pv. citri</name>
    <dbReference type="NCBI Taxonomy" id="611301"/>
    <lineage>
        <taxon>Bacteria</taxon>
        <taxon>Pseudomonadati</taxon>
        <taxon>Pseudomonadota</taxon>
        <taxon>Gammaproteobacteria</taxon>
        <taxon>Lysobacterales</taxon>
        <taxon>Lysobacteraceae</taxon>
        <taxon>Xanthomonas</taxon>
    </lineage>
</organism>
<evidence type="ECO:0000313" key="2">
    <source>
        <dbReference type="Proteomes" id="UP000653002"/>
    </source>
</evidence>
<proteinExistence type="predicted"/>
<dbReference type="AlphaFoldDB" id="A0A8I0GZF7"/>
<comment type="caution">
    <text evidence="1">The sequence shown here is derived from an EMBL/GenBank/DDBJ whole genome shotgun (WGS) entry which is preliminary data.</text>
</comment>
<dbReference type="Proteomes" id="UP000653002">
    <property type="component" value="Unassembled WGS sequence"/>
</dbReference>
<gene>
    <name evidence="1" type="ORF">GUH15_10395</name>
</gene>
<dbReference type="EMBL" id="JAABFR010000772">
    <property type="protein sequence ID" value="MBD4336456.1"/>
    <property type="molecule type" value="Genomic_DNA"/>
</dbReference>
<sequence>MDLLRGGDDQYFDYNVDELDMVLYGATLILEQEKYKPLILAQLQHYQDCFDEEEHAELIDYYIDLLEEPETLYENAEQNINLLKSLIK</sequence>